<name>A0AAV8UGT6_9RHOD</name>
<proteinExistence type="predicted"/>
<evidence type="ECO:0000313" key="2">
    <source>
        <dbReference type="EMBL" id="KAJ8900691.1"/>
    </source>
</evidence>
<reference evidence="2 3" key="1">
    <citation type="journal article" date="2023" name="Nat. Commun.">
        <title>Origin of minicircular mitochondrial genomes in red algae.</title>
        <authorList>
            <person name="Lee Y."/>
            <person name="Cho C.H."/>
            <person name="Lee Y.M."/>
            <person name="Park S.I."/>
            <person name="Yang J.H."/>
            <person name="West J.A."/>
            <person name="Bhattacharya D."/>
            <person name="Yoon H.S."/>
        </authorList>
    </citation>
    <scope>NUCLEOTIDE SEQUENCE [LARGE SCALE GENOMIC DNA]</scope>
    <source>
        <strain evidence="2 3">CCMP1338</strain>
        <tissue evidence="2">Whole cell</tissue>
    </source>
</reference>
<comment type="caution">
    <text evidence="2">The sequence shown here is derived from an EMBL/GenBank/DDBJ whole genome shotgun (WGS) entry which is preliminary data.</text>
</comment>
<keyword evidence="1" id="KW-0732">Signal</keyword>
<feature type="chain" id="PRO_5043675882" evidence="1">
    <location>
        <begin position="19"/>
        <end position="665"/>
    </location>
</feature>
<dbReference type="Proteomes" id="UP001157974">
    <property type="component" value="Unassembled WGS sequence"/>
</dbReference>
<evidence type="ECO:0000256" key="1">
    <source>
        <dbReference type="SAM" id="SignalP"/>
    </source>
</evidence>
<keyword evidence="3" id="KW-1185">Reference proteome</keyword>
<sequence>MLRGVFTCVVFFVLVVRAQQDEELSIEPEGVWEYVSEMSGENCPNSIIIADRLTSNSSRSWTFPHRSYPLSSLKFGSGGCVVDDPSTSAVSMLDCANAAEVPGLITSLGSILDGQSDPNFAALVKTVMSLERSATFIFDQDVTCAKEGLAATVDPVWPHSPAEPISNPIGFIFRGSPDVEGFTFEDGVKYLSYVILDAEGLTETLCTYSQWAWETPLPEPIDWMNKPLNMEDRGGIYYAVAALSPKGSLCNWARSTEFDYSNTVVDSPELSFEFPYQNIGLANKANAGVKFNFENCKVEDPSSATLIAVNSKDSSSVPGLPETMSRIWTSVGEADASLLRDIMALDRSNVLYFNQDVTCEPATNNPAFSAEVRKNGPWSPYHQLSNKLLLLFVADESLPEYNGFLWEIGMKYIIYIELDESGFVRSICPQYKWGGWTTPVPTPTPTPEPTPIPHEKLSISPVGVWKKLEDISFPPALCPDHVALNSETSSLPNRDWGFGYHNYPLTSLKFKDFTCEGENDFLGALTFFDSKNAQYVEGLKESIEFLEGQSNVSELIPSVVALKRSAIFMAAQNFTCIGGQADYDLGFQVNNEGPYSPKHELSDVVGFVFRAEEGMANGHGYQFTPGVDYLAFGMMDPATGSATLFCGYEIDERLPTPTPTVAPKL</sequence>
<evidence type="ECO:0000313" key="3">
    <source>
        <dbReference type="Proteomes" id="UP001157974"/>
    </source>
</evidence>
<protein>
    <submittedName>
        <fullName evidence="2">Uncharacterized protein</fullName>
    </submittedName>
</protein>
<gene>
    <name evidence="2" type="ORF">NDN08_004848</name>
</gene>
<dbReference type="AlphaFoldDB" id="A0AAV8UGT6"/>
<dbReference type="EMBL" id="JAMWBK010000016">
    <property type="protein sequence ID" value="KAJ8900691.1"/>
    <property type="molecule type" value="Genomic_DNA"/>
</dbReference>
<accession>A0AAV8UGT6</accession>
<feature type="signal peptide" evidence="1">
    <location>
        <begin position="1"/>
        <end position="18"/>
    </location>
</feature>
<organism evidence="2 3">
    <name type="scientific">Rhodosorus marinus</name>
    <dbReference type="NCBI Taxonomy" id="101924"/>
    <lineage>
        <taxon>Eukaryota</taxon>
        <taxon>Rhodophyta</taxon>
        <taxon>Stylonematophyceae</taxon>
        <taxon>Stylonematales</taxon>
        <taxon>Stylonemataceae</taxon>
        <taxon>Rhodosorus</taxon>
    </lineage>
</organism>